<comment type="caution">
    <text evidence="8">The sequence shown here is derived from an EMBL/GenBank/DDBJ whole genome shotgun (WGS) entry which is preliminary data.</text>
</comment>
<evidence type="ECO:0000256" key="3">
    <source>
        <dbReference type="ARBA" id="ARBA00023242"/>
    </source>
</evidence>
<name>A0AAD5SXN6_9FUNG</name>
<feature type="compositionally biased region" description="Polar residues" evidence="5">
    <location>
        <begin position="1398"/>
        <end position="1408"/>
    </location>
</feature>
<dbReference type="GO" id="GO:0005643">
    <property type="term" value="C:nuclear pore"/>
    <property type="evidence" value="ECO:0007669"/>
    <property type="project" value="TreeGrafter"/>
</dbReference>
<feature type="coiled-coil region" evidence="4">
    <location>
        <begin position="546"/>
        <end position="646"/>
    </location>
</feature>
<feature type="region of interest" description="Disordered" evidence="5">
    <location>
        <begin position="361"/>
        <end position="380"/>
    </location>
</feature>
<feature type="domain" description="Nucleoprotein TPR/MLP1-2" evidence="6">
    <location>
        <begin position="910"/>
        <end position="1031"/>
    </location>
</feature>
<dbReference type="GO" id="GO:0017056">
    <property type="term" value="F:structural constituent of nuclear pore"/>
    <property type="evidence" value="ECO:0007669"/>
    <property type="project" value="TreeGrafter"/>
</dbReference>
<dbReference type="InterPro" id="IPR012929">
    <property type="entry name" value="Nucleoprot-TPR/MLP1-2_dom"/>
</dbReference>
<dbReference type="Pfam" id="PF07926">
    <property type="entry name" value="TPR_MLP1_2"/>
    <property type="match status" value="1"/>
</dbReference>
<feature type="region of interest" description="Disordered" evidence="5">
    <location>
        <begin position="1618"/>
        <end position="1671"/>
    </location>
</feature>
<dbReference type="Proteomes" id="UP001211907">
    <property type="component" value="Unassembled WGS sequence"/>
</dbReference>
<feature type="coiled-coil region" evidence="4">
    <location>
        <begin position="128"/>
        <end position="211"/>
    </location>
</feature>
<dbReference type="PANTHER" id="PTHR18898">
    <property type="entry name" value="NUCLEOPROTEIN TPR-RELATED"/>
    <property type="match status" value="1"/>
</dbReference>
<feature type="coiled-coil region" evidence="4">
    <location>
        <begin position="415"/>
        <end position="447"/>
    </location>
</feature>
<feature type="region of interest" description="Disordered" evidence="5">
    <location>
        <begin position="1398"/>
        <end position="1420"/>
    </location>
</feature>
<feature type="compositionally biased region" description="Polar residues" evidence="5">
    <location>
        <begin position="1628"/>
        <end position="1646"/>
    </location>
</feature>
<dbReference type="GO" id="GO:0006606">
    <property type="term" value="P:protein import into nucleus"/>
    <property type="evidence" value="ECO:0007669"/>
    <property type="project" value="InterPro"/>
</dbReference>
<reference evidence="8" key="1">
    <citation type="submission" date="2020-05" db="EMBL/GenBank/DDBJ databases">
        <title>Phylogenomic resolution of chytrid fungi.</title>
        <authorList>
            <person name="Stajich J.E."/>
            <person name="Amses K."/>
            <person name="Simmons R."/>
            <person name="Seto K."/>
            <person name="Myers J."/>
            <person name="Bonds A."/>
            <person name="Quandt C.A."/>
            <person name="Barry K."/>
            <person name="Liu P."/>
            <person name="Grigoriev I."/>
            <person name="Longcore J.E."/>
            <person name="James T.Y."/>
        </authorList>
    </citation>
    <scope>NUCLEOTIDE SEQUENCE</scope>
    <source>
        <strain evidence="8">JEL0513</strain>
    </source>
</reference>
<sequence>MNIIHKELDSLRTEYTTLQEVNSKNHTAHSVLQISHMTATQELSQVQQANEWLSRQLDRKAAEYSEYRTTKMREMQDLQHTCDVVRSEKGFFEVKCRSLGERLDAAEKRGFELMNQLSGAQEKIISDSQNFKNEITSQKRLIELYQEQVEDLSSRQEEHQEVLQEAQQMLDNMSVKLKASEAVAVKLEQSNQEKSAKIEELEKQLEIVNRNAIENVNGTDLSIISPAAQAANALQKSGKSFTQIYLDYIRVQDENIALKTDIMRLTENLNSVLNDINERAPILKQVNEDRKMLEKEVERLMEDLTESNDSRDKAVVLAKESKERMESLAIRNDSLEKESHDLGRQVQHLLHRLESHQAGVSSRALSPILRKSDPSSTTTSGRLISDRLVLFDNIADLQTQNQQLRGSLRTVSSALKTLEDGVAEKIEERARKEIEEMVGVVDELREELRLTHLKCENYMVERDELRTAATALEGSAGVNSSSVGRVLGVPTPIRGATFSSSIMSRAGTPVAIGSVGGGGKYFDSRMSISSLHDDFDEQRRDSVDEIKRLRELNNTLTRSKNELEIQTARMQIAVENCNERLRNLTDQLEDSKQEAIQLREQITAYMKQQSANESRFNEVSRQLSDSQNALEKISAEERLLREAKEALAVREASLSSENQSLTQRYNTTNDHLIRLQNMFDRVNIDSRENSLRVEEKIKGLEAQLGLVRAQLTASQDESRKNSSRYESNISDCRFQNERLTAELAEAVREREISKFEERRLAQHSADLISRLSAAEKKITELTNTIEKSLSLPESAQLRDTQSQILQVRTELQTTKDALEAQIAHTEQYKAIAESSEAKLAERLEEFNTTYDRFKAEMETKVQEIEAECNVLLARKNEAEERLQQTSRLLEESTIANQQETQEIKRNSVLLAAKVAELESAKKIAEESIQSLHDELSARNGHLTEARQAYERVVGVEAERIRSINLLKEDLKNERQEGLRYKEQMLAIEGESDSNKALWDASKLKFEEEITSLKKTIEELAAQNKIYHNEFEVISGRVSYQTENLETSDAITADEIERGRLELIRILRRDKDALSTECEVSKQSIERLQKQIDQLQLLLNESRSNLENERASKKDSSELESLHKELLSKIDRVNVLTESNSSLRHSNGELKHKNDALEAKLNASEAENRPLKEQNSTLLAEIDAFKSQVIKLETENSKLIGRANQILGKYNPQKPKQRIDPAEHQALKDQVAEAASKLVKADLELAAALNMTEELKRSTEIRIVALNTEITTLQEENKKLKEEAVSSATTWAEREVQLQKMIKDAEAKGKSKVTQANDVIKGKSDIINELNAKMAELKEAQTTLISANAKLLKDVETLNTQKSDIQSSYDSLTTKFHMLSSKLESSTIVGSEKKIEQSAASVSSIATPSSPVPKRPREEEPSVQVAQTATVEVLANIPQNIKQNEPEMKRAKFGLNPEASVFSAPPSTATSVNINLPTKIQKNLNAFASENVPILNPLTEVPIEPAVSAGAVVTAPEGEVIPPTQASTPIPSTQPLGGPKPSIDTTNSATLVNTPYNAVAAIPNNAALSNTPNSAGVAGFSNTPAPGTPVHIRPLRQIVRPSQPISVNQPIMQRVAVRGRGSGAGGNRQISISNSPNGHAPLTQQIQMPRGGGVGRPNHPNTPRPLPAPRQP</sequence>
<dbReference type="GO" id="GO:0006406">
    <property type="term" value="P:mRNA export from nucleus"/>
    <property type="evidence" value="ECO:0007669"/>
    <property type="project" value="TreeGrafter"/>
</dbReference>
<proteinExistence type="predicted"/>
<evidence type="ECO:0000256" key="2">
    <source>
        <dbReference type="ARBA" id="ARBA00023054"/>
    </source>
</evidence>
<feature type="compositionally biased region" description="Pro residues" evidence="5">
    <location>
        <begin position="1659"/>
        <end position="1671"/>
    </location>
</feature>
<gene>
    <name evidence="8" type="ORF">HK100_000882</name>
</gene>
<dbReference type="PANTHER" id="PTHR18898:SF2">
    <property type="entry name" value="NUCLEOPROTEIN TPR"/>
    <property type="match status" value="1"/>
</dbReference>
<evidence type="ECO:0008006" key="10">
    <source>
        <dbReference type="Google" id="ProtNLM"/>
    </source>
</evidence>
<evidence type="ECO:0000259" key="6">
    <source>
        <dbReference type="Pfam" id="PF07926"/>
    </source>
</evidence>
<evidence type="ECO:0000313" key="8">
    <source>
        <dbReference type="EMBL" id="KAJ3117186.1"/>
    </source>
</evidence>
<evidence type="ECO:0000256" key="4">
    <source>
        <dbReference type="SAM" id="Coils"/>
    </source>
</evidence>
<dbReference type="InterPro" id="IPR057974">
    <property type="entry name" value="NUA/TPR/MLP1-2-like_dom"/>
</dbReference>
<evidence type="ECO:0000259" key="7">
    <source>
        <dbReference type="Pfam" id="PF25785"/>
    </source>
</evidence>
<feature type="coiled-coil region" evidence="4">
    <location>
        <begin position="836"/>
        <end position="934"/>
    </location>
</feature>
<feature type="coiled-coil region" evidence="4">
    <location>
        <begin position="1070"/>
        <end position="1111"/>
    </location>
</feature>
<feature type="coiled-coil region" evidence="4">
    <location>
        <begin position="283"/>
        <end position="345"/>
    </location>
</feature>
<feature type="coiled-coil region" evidence="4">
    <location>
        <begin position="729"/>
        <end position="791"/>
    </location>
</feature>
<protein>
    <recommendedName>
        <fullName evidence="10">Nucleoprotein TPR/MLP1 domain-containing protein</fullName>
    </recommendedName>
</protein>
<evidence type="ECO:0000256" key="5">
    <source>
        <dbReference type="SAM" id="MobiDB-lite"/>
    </source>
</evidence>
<organism evidence="8 9">
    <name type="scientific">Physocladia obscura</name>
    <dbReference type="NCBI Taxonomy" id="109957"/>
    <lineage>
        <taxon>Eukaryota</taxon>
        <taxon>Fungi</taxon>
        <taxon>Fungi incertae sedis</taxon>
        <taxon>Chytridiomycota</taxon>
        <taxon>Chytridiomycota incertae sedis</taxon>
        <taxon>Chytridiomycetes</taxon>
        <taxon>Chytridiales</taxon>
        <taxon>Chytriomycetaceae</taxon>
        <taxon>Physocladia</taxon>
    </lineage>
</organism>
<accession>A0AAD5SXN6</accession>
<feature type="domain" description="NUA/TPR/MLP1-2-like" evidence="7">
    <location>
        <begin position="318"/>
        <end position="417"/>
    </location>
</feature>
<dbReference type="EMBL" id="JADGJH010001180">
    <property type="protein sequence ID" value="KAJ3117186.1"/>
    <property type="molecule type" value="Genomic_DNA"/>
</dbReference>
<evidence type="ECO:0000313" key="9">
    <source>
        <dbReference type="Proteomes" id="UP001211907"/>
    </source>
</evidence>
<comment type="subcellular location">
    <subcellularLocation>
        <location evidence="1">Nucleus</location>
    </subcellularLocation>
</comment>
<dbReference type="Pfam" id="PF25785">
    <property type="entry name" value="TPR"/>
    <property type="match status" value="1"/>
</dbReference>
<feature type="coiled-coil region" evidence="4">
    <location>
        <begin position="1223"/>
        <end position="1282"/>
    </location>
</feature>
<evidence type="ECO:0000256" key="1">
    <source>
        <dbReference type="ARBA" id="ARBA00004123"/>
    </source>
</evidence>
<feature type="coiled-coil region" evidence="4">
    <location>
        <begin position="1319"/>
        <end position="1349"/>
    </location>
</feature>
<feature type="coiled-coil region" evidence="4">
    <location>
        <begin position="1146"/>
        <end position="1194"/>
    </location>
</feature>
<keyword evidence="3" id="KW-0539">Nucleus</keyword>
<feature type="coiled-coil region" evidence="4">
    <location>
        <begin position="963"/>
        <end position="1029"/>
    </location>
</feature>
<keyword evidence="2 4" id="KW-0175">Coiled coil</keyword>
<keyword evidence="9" id="KW-1185">Reference proteome</keyword>